<dbReference type="EMBL" id="BKCJ010258107">
    <property type="protein sequence ID" value="GEZ25914.1"/>
    <property type="molecule type" value="Genomic_DNA"/>
</dbReference>
<reference evidence="2" key="1">
    <citation type="journal article" date="2019" name="Sci. Rep.">
        <title>Draft genome of Tanacetum cinerariifolium, the natural source of mosquito coil.</title>
        <authorList>
            <person name="Yamashiro T."/>
            <person name="Shiraishi A."/>
            <person name="Satake H."/>
            <person name="Nakayama K."/>
        </authorList>
    </citation>
    <scope>NUCLEOTIDE SEQUENCE</scope>
</reference>
<dbReference type="PANTHER" id="PTHR13162">
    <property type="entry name" value="CCR4-NOT TRANSCRIPTION COMPLEX"/>
    <property type="match status" value="1"/>
</dbReference>
<dbReference type="GO" id="GO:0030015">
    <property type="term" value="C:CCR4-NOT core complex"/>
    <property type="evidence" value="ECO:0007669"/>
    <property type="project" value="InterPro"/>
</dbReference>
<dbReference type="GO" id="GO:0017148">
    <property type="term" value="P:negative regulation of translation"/>
    <property type="evidence" value="ECO:0007669"/>
    <property type="project" value="InterPro"/>
</dbReference>
<gene>
    <name evidence="2" type="ORF">Tci_497887</name>
</gene>
<sequence length="155" mass="17697">MSAVLEEGGVGAVDLYTRRRKKLMWEMDATRGSINPMINNLRDCKSMAELVFLDATERGISPVILYVNVAIDTTAIGFKRRWFGSALNIKTLAAAVERRETPIKAPPSESQDKISFIINNLSIANIDPKAKEFTKVLKEEYYPWFVQYMVMKRFK</sequence>
<protein>
    <submittedName>
        <fullName evidence="2">CCR4-Not transcription complex subunit 1 isoform X1</fullName>
    </submittedName>
</protein>
<accession>A0A699I9Y6</accession>
<dbReference type="InterPro" id="IPR040398">
    <property type="entry name" value="Not1"/>
</dbReference>
<comment type="caution">
    <text evidence="2">The sequence shown here is derived from an EMBL/GenBank/DDBJ whole genome shotgun (WGS) entry which is preliminary data.</text>
</comment>
<dbReference type="AlphaFoldDB" id="A0A699I9Y6"/>
<feature type="domain" description="CCR4-NOT transcription complex subunit 1 CAF1-binding" evidence="1">
    <location>
        <begin position="103"/>
        <end position="154"/>
    </location>
</feature>
<evidence type="ECO:0000313" key="2">
    <source>
        <dbReference type="EMBL" id="GEZ25914.1"/>
    </source>
</evidence>
<name>A0A699I9Y6_TANCI</name>
<dbReference type="GO" id="GO:0000932">
    <property type="term" value="C:P-body"/>
    <property type="evidence" value="ECO:0007669"/>
    <property type="project" value="TreeGrafter"/>
</dbReference>
<organism evidence="2">
    <name type="scientific">Tanacetum cinerariifolium</name>
    <name type="common">Dalmatian daisy</name>
    <name type="synonym">Chrysanthemum cinerariifolium</name>
    <dbReference type="NCBI Taxonomy" id="118510"/>
    <lineage>
        <taxon>Eukaryota</taxon>
        <taxon>Viridiplantae</taxon>
        <taxon>Streptophyta</taxon>
        <taxon>Embryophyta</taxon>
        <taxon>Tracheophyta</taxon>
        <taxon>Spermatophyta</taxon>
        <taxon>Magnoliopsida</taxon>
        <taxon>eudicotyledons</taxon>
        <taxon>Gunneridae</taxon>
        <taxon>Pentapetalae</taxon>
        <taxon>asterids</taxon>
        <taxon>campanulids</taxon>
        <taxon>Asterales</taxon>
        <taxon>Asteraceae</taxon>
        <taxon>Asteroideae</taxon>
        <taxon>Anthemideae</taxon>
        <taxon>Anthemidinae</taxon>
        <taxon>Tanacetum</taxon>
    </lineage>
</organism>
<proteinExistence type="predicted"/>
<dbReference type="InterPro" id="IPR032191">
    <property type="entry name" value="CNOT1_CAF1_bind"/>
</dbReference>
<dbReference type="Gene3D" id="1.25.40.180">
    <property type="match status" value="1"/>
</dbReference>
<dbReference type="PANTHER" id="PTHR13162:SF8">
    <property type="entry name" value="CCR4-NOT TRANSCRIPTION COMPLEX SUBUNIT 1"/>
    <property type="match status" value="1"/>
</dbReference>
<dbReference type="GO" id="GO:0000288">
    <property type="term" value="P:nuclear-transcribed mRNA catabolic process, deadenylation-dependent decay"/>
    <property type="evidence" value="ECO:0007669"/>
    <property type="project" value="TreeGrafter"/>
</dbReference>
<dbReference type="Pfam" id="PF16415">
    <property type="entry name" value="CNOT1_CAF1_bind"/>
    <property type="match status" value="1"/>
</dbReference>
<evidence type="ECO:0000259" key="1">
    <source>
        <dbReference type="Pfam" id="PF16415"/>
    </source>
</evidence>
<dbReference type="GO" id="GO:0060090">
    <property type="term" value="F:molecular adaptor activity"/>
    <property type="evidence" value="ECO:0007669"/>
    <property type="project" value="TreeGrafter"/>
</dbReference>